<dbReference type="Proteomes" id="UP000253782">
    <property type="component" value="Unassembled WGS sequence"/>
</dbReference>
<sequence>MAHFAYLSDRDILLALAEGKNPLTGELLPEAPLLNDTRVIRALFHAADALAHSVNVGKGADVLASSHGPWVELAVEQHHCAQFEVTKPASEVWDRAQDLLLMEAFEAGIALDEVAKWLGRTKEALTLRLDQLGKS</sequence>
<gene>
    <name evidence="1" type="ORF">DVJ77_16315</name>
</gene>
<proteinExistence type="predicted"/>
<evidence type="ECO:0000313" key="2">
    <source>
        <dbReference type="Proteomes" id="UP000253782"/>
    </source>
</evidence>
<dbReference type="RefSeq" id="WP_114846591.1">
    <property type="nucleotide sequence ID" value="NZ_JBHSPE010000025.1"/>
</dbReference>
<comment type="caution">
    <text evidence="1">The sequence shown here is derived from an EMBL/GenBank/DDBJ whole genome shotgun (WGS) entry which is preliminary data.</text>
</comment>
<dbReference type="AlphaFoldDB" id="A0A369UIU4"/>
<organism evidence="1 2">
    <name type="scientific">Dyella tabacisoli</name>
    <dbReference type="NCBI Taxonomy" id="2282381"/>
    <lineage>
        <taxon>Bacteria</taxon>
        <taxon>Pseudomonadati</taxon>
        <taxon>Pseudomonadota</taxon>
        <taxon>Gammaproteobacteria</taxon>
        <taxon>Lysobacterales</taxon>
        <taxon>Rhodanobacteraceae</taxon>
        <taxon>Dyella</taxon>
    </lineage>
</organism>
<dbReference type="OrthoDB" id="6637817at2"/>
<reference evidence="1 2" key="1">
    <citation type="submission" date="2018-07" db="EMBL/GenBank/DDBJ databases">
        <title>Dyella tabacisoli L4-6T, whole genome shotgun sequence.</title>
        <authorList>
            <person name="Zhou X.-K."/>
            <person name="Li W.-J."/>
            <person name="Duan Y.-Q."/>
        </authorList>
    </citation>
    <scope>NUCLEOTIDE SEQUENCE [LARGE SCALE GENOMIC DNA]</scope>
    <source>
        <strain evidence="1 2">L4-6</strain>
    </source>
</reference>
<dbReference type="EMBL" id="QQAH01000016">
    <property type="protein sequence ID" value="RDD80466.1"/>
    <property type="molecule type" value="Genomic_DNA"/>
</dbReference>
<accession>A0A369UIU4</accession>
<protein>
    <submittedName>
        <fullName evidence="1">Uncharacterized protein</fullName>
    </submittedName>
</protein>
<evidence type="ECO:0000313" key="1">
    <source>
        <dbReference type="EMBL" id="RDD80466.1"/>
    </source>
</evidence>
<keyword evidence="2" id="KW-1185">Reference proteome</keyword>
<name>A0A369UIU4_9GAMM</name>